<protein>
    <submittedName>
        <fullName evidence="2">Uncharacterized protein</fullName>
    </submittedName>
</protein>
<dbReference type="KEGG" id="hir:HETIRDRAFT_411039"/>
<keyword evidence="3" id="KW-1185">Reference proteome</keyword>
<dbReference type="HOGENOM" id="CLU_2688121_0_0_1"/>
<keyword evidence="1" id="KW-0472">Membrane</keyword>
<gene>
    <name evidence="2" type="ORF">HETIRDRAFT_435719</name>
</gene>
<name>W4K0W3_HETIT</name>
<sequence length="74" mass="8062">MKRPSDGLHSRTLHKRPIFALCDVCLILQSLMLLRALVTGSDNRDKPYKDDGLPSDVGGSRASLVCCISASCCR</sequence>
<organism evidence="2 3">
    <name type="scientific">Heterobasidion irregulare (strain TC 32-1)</name>
    <dbReference type="NCBI Taxonomy" id="747525"/>
    <lineage>
        <taxon>Eukaryota</taxon>
        <taxon>Fungi</taxon>
        <taxon>Dikarya</taxon>
        <taxon>Basidiomycota</taxon>
        <taxon>Agaricomycotina</taxon>
        <taxon>Agaricomycetes</taxon>
        <taxon>Russulales</taxon>
        <taxon>Bondarzewiaceae</taxon>
        <taxon>Heterobasidion</taxon>
        <taxon>Heterobasidion annosum species complex</taxon>
    </lineage>
</organism>
<proteinExistence type="predicted"/>
<dbReference type="EMBL" id="KI925461">
    <property type="protein sequence ID" value="ETW79344.1"/>
    <property type="molecule type" value="Genomic_DNA"/>
</dbReference>
<evidence type="ECO:0000256" key="1">
    <source>
        <dbReference type="SAM" id="Phobius"/>
    </source>
</evidence>
<keyword evidence="1" id="KW-0812">Transmembrane</keyword>
<feature type="transmembrane region" description="Helical" evidence="1">
    <location>
        <begin position="18"/>
        <end position="38"/>
    </location>
</feature>
<keyword evidence="1" id="KW-1133">Transmembrane helix</keyword>
<evidence type="ECO:0000313" key="2">
    <source>
        <dbReference type="EMBL" id="ETW79344.1"/>
    </source>
</evidence>
<dbReference type="AlphaFoldDB" id="W4K0W3"/>
<dbReference type="RefSeq" id="XP_009549582.1">
    <property type="nucleotide sequence ID" value="XM_009551287.1"/>
</dbReference>
<accession>W4K0W3</accession>
<reference evidence="2 3" key="1">
    <citation type="journal article" date="2012" name="New Phytol.">
        <title>Insight into trade-off between wood decay and parasitism from the genome of a fungal forest pathogen.</title>
        <authorList>
            <person name="Olson A."/>
            <person name="Aerts A."/>
            <person name="Asiegbu F."/>
            <person name="Belbahri L."/>
            <person name="Bouzid O."/>
            <person name="Broberg A."/>
            <person name="Canback B."/>
            <person name="Coutinho P.M."/>
            <person name="Cullen D."/>
            <person name="Dalman K."/>
            <person name="Deflorio G."/>
            <person name="van Diepen L.T."/>
            <person name="Dunand C."/>
            <person name="Duplessis S."/>
            <person name="Durling M."/>
            <person name="Gonthier P."/>
            <person name="Grimwood J."/>
            <person name="Fossdal C.G."/>
            <person name="Hansson D."/>
            <person name="Henrissat B."/>
            <person name="Hietala A."/>
            <person name="Himmelstrand K."/>
            <person name="Hoffmeister D."/>
            <person name="Hogberg N."/>
            <person name="James T.Y."/>
            <person name="Karlsson M."/>
            <person name="Kohler A."/>
            <person name="Kues U."/>
            <person name="Lee Y.H."/>
            <person name="Lin Y.C."/>
            <person name="Lind M."/>
            <person name="Lindquist E."/>
            <person name="Lombard V."/>
            <person name="Lucas S."/>
            <person name="Lunden K."/>
            <person name="Morin E."/>
            <person name="Murat C."/>
            <person name="Park J."/>
            <person name="Raffaello T."/>
            <person name="Rouze P."/>
            <person name="Salamov A."/>
            <person name="Schmutz J."/>
            <person name="Solheim H."/>
            <person name="Stahlberg J."/>
            <person name="Velez H."/>
            <person name="de Vries R.P."/>
            <person name="Wiebenga A."/>
            <person name="Woodward S."/>
            <person name="Yakovlev I."/>
            <person name="Garbelotto M."/>
            <person name="Martin F."/>
            <person name="Grigoriev I.V."/>
            <person name="Stenlid J."/>
        </authorList>
    </citation>
    <scope>NUCLEOTIDE SEQUENCE [LARGE SCALE GENOMIC DNA]</scope>
    <source>
        <strain evidence="2 3">TC 32-1</strain>
    </source>
</reference>
<dbReference type="Proteomes" id="UP000030671">
    <property type="component" value="Unassembled WGS sequence"/>
</dbReference>
<evidence type="ECO:0000313" key="3">
    <source>
        <dbReference type="Proteomes" id="UP000030671"/>
    </source>
</evidence>